<dbReference type="GO" id="GO:0016301">
    <property type="term" value="F:kinase activity"/>
    <property type="evidence" value="ECO:0007669"/>
    <property type="project" value="UniProtKB-KW"/>
</dbReference>
<dbReference type="Proteomes" id="UP000539175">
    <property type="component" value="Unassembled WGS sequence"/>
</dbReference>
<comment type="caution">
    <text evidence="1">The sequence shown here is derived from an EMBL/GenBank/DDBJ whole genome shotgun (WGS) entry which is preliminary data.</text>
</comment>
<keyword evidence="2" id="KW-1185">Reference proteome</keyword>
<name>A0A7X0EE74_9PROT</name>
<protein>
    <submittedName>
        <fullName evidence="1">Serine kinase of HPr protein (Carbohydrate metabolism regulator)</fullName>
    </submittedName>
</protein>
<dbReference type="Gene3D" id="3.40.50.300">
    <property type="entry name" value="P-loop containing nucleotide triphosphate hydrolases"/>
    <property type="match status" value="1"/>
</dbReference>
<dbReference type="EMBL" id="JACIIZ010000012">
    <property type="protein sequence ID" value="MBB6253587.1"/>
    <property type="molecule type" value="Genomic_DNA"/>
</dbReference>
<proteinExistence type="predicted"/>
<evidence type="ECO:0000313" key="2">
    <source>
        <dbReference type="Proteomes" id="UP000539175"/>
    </source>
</evidence>
<organism evidence="1 2">
    <name type="scientific">Nitrospirillum iridis</name>
    <dbReference type="NCBI Taxonomy" id="765888"/>
    <lineage>
        <taxon>Bacteria</taxon>
        <taxon>Pseudomonadati</taxon>
        <taxon>Pseudomonadota</taxon>
        <taxon>Alphaproteobacteria</taxon>
        <taxon>Rhodospirillales</taxon>
        <taxon>Azospirillaceae</taxon>
        <taxon>Nitrospirillum</taxon>
    </lineage>
</organism>
<evidence type="ECO:0000313" key="1">
    <source>
        <dbReference type="EMBL" id="MBB6253587.1"/>
    </source>
</evidence>
<accession>A0A7X0EE74</accession>
<dbReference type="AlphaFoldDB" id="A0A7X0EE74"/>
<dbReference type="SUPFAM" id="SSF53795">
    <property type="entry name" value="PEP carboxykinase-like"/>
    <property type="match status" value="1"/>
</dbReference>
<keyword evidence="1" id="KW-0808">Transferase</keyword>
<sequence length="129" mass="13226">MALRLVDAGALLVADDQVLLTADTPSAPTAVLIATAPERLAGLLEVRGVGILPVPFAPSAPLRLVVDLMDRDAVARLPDPAAVSLADVMVPRVALWPFAASAPATVRLVLATLAAGLPLVPPTWEEVAA</sequence>
<reference evidence="1 2" key="1">
    <citation type="submission" date="2020-08" db="EMBL/GenBank/DDBJ databases">
        <title>Genomic Encyclopedia of Type Strains, Phase IV (KMG-IV): sequencing the most valuable type-strain genomes for metagenomic binning, comparative biology and taxonomic classification.</title>
        <authorList>
            <person name="Goeker M."/>
        </authorList>
    </citation>
    <scope>NUCLEOTIDE SEQUENCE [LARGE SCALE GENOMIC DNA]</scope>
    <source>
        <strain evidence="1 2">DSM 22198</strain>
    </source>
</reference>
<keyword evidence="1" id="KW-0418">Kinase</keyword>
<gene>
    <name evidence="1" type="ORF">FHS74_004156</name>
</gene>
<dbReference type="InterPro" id="IPR027417">
    <property type="entry name" value="P-loop_NTPase"/>
</dbReference>